<protein>
    <submittedName>
        <fullName evidence="2">Uncharacterized protein</fullName>
    </submittedName>
</protein>
<accession>A0A080M9K8</accession>
<name>A0A080M9K8_9PROT</name>
<reference evidence="2" key="1">
    <citation type="submission" date="2014-02" db="EMBL/GenBank/DDBJ databases">
        <title>Expanding our view of genomic diversity in Candidatus Accumulibacter clades.</title>
        <authorList>
            <person name="Skennerton C.T."/>
            <person name="Barr J.J."/>
            <person name="Slater F.R."/>
            <person name="Bond P.L."/>
            <person name="Tyson G.W."/>
        </authorList>
    </citation>
    <scope>NUCLEOTIDE SEQUENCE [LARGE SCALE GENOMIC DNA]</scope>
</reference>
<dbReference type="AlphaFoldDB" id="A0A080M9K8"/>
<feature type="transmembrane region" description="Helical" evidence="1">
    <location>
        <begin position="15"/>
        <end position="36"/>
    </location>
</feature>
<organism evidence="2 3">
    <name type="scientific">Candidatus Accumulibacter cognatus</name>
    <dbReference type="NCBI Taxonomy" id="2954383"/>
    <lineage>
        <taxon>Bacteria</taxon>
        <taxon>Pseudomonadati</taxon>
        <taxon>Pseudomonadota</taxon>
        <taxon>Betaproteobacteria</taxon>
        <taxon>Candidatus Accumulibacter</taxon>
    </lineage>
</organism>
<gene>
    <name evidence="2" type="ORF">AW06_001176</name>
</gene>
<dbReference type="Proteomes" id="UP000021315">
    <property type="component" value="Unassembled WGS sequence"/>
</dbReference>
<comment type="caution">
    <text evidence="2">The sequence shown here is derived from an EMBL/GenBank/DDBJ whole genome shotgun (WGS) entry which is preliminary data.</text>
</comment>
<keyword evidence="1" id="KW-0812">Transmembrane</keyword>
<keyword evidence="3" id="KW-1185">Reference proteome</keyword>
<evidence type="ECO:0000313" key="2">
    <source>
        <dbReference type="EMBL" id="KFB77656.1"/>
    </source>
</evidence>
<dbReference type="EMBL" id="JDST02000019">
    <property type="protein sequence ID" value="KFB77656.1"/>
    <property type="molecule type" value="Genomic_DNA"/>
</dbReference>
<sequence>MTRDPSSREQVSRRIAIGLALFATAVFLSFIIRQWIASS</sequence>
<keyword evidence="1" id="KW-0472">Membrane</keyword>
<evidence type="ECO:0000313" key="3">
    <source>
        <dbReference type="Proteomes" id="UP000021315"/>
    </source>
</evidence>
<proteinExistence type="predicted"/>
<evidence type="ECO:0000256" key="1">
    <source>
        <dbReference type="SAM" id="Phobius"/>
    </source>
</evidence>
<keyword evidence="1" id="KW-1133">Transmembrane helix</keyword>